<dbReference type="GO" id="GO:0005524">
    <property type="term" value="F:ATP binding"/>
    <property type="evidence" value="ECO:0007669"/>
    <property type="project" value="UniProtKB-KW"/>
</dbReference>
<feature type="domain" description="ABC transporter" evidence="8">
    <location>
        <begin position="333"/>
        <end position="566"/>
    </location>
</feature>
<protein>
    <submittedName>
        <fullName evidence="10">ABC transporter ATP-binding protein</fullName>
    </submittedName>
</protein>
<dbReference type="InterPro" id="IPR003439">
    <property type="entry name" value="ABC_transporter-like_ATP-bd"/>
</dbReference>
<feature type="transmembrane region" description="Helical" evidence="7">
    <location>
        <begin position="236"/>
        <end position="259"/>
    </location>
</feature>
<keyword evidence="6 7" id="KW-0472">Membrane</keyword>
<feature type="transmembrane region" description="Helical" evidence="7">
    <location>
        <begin position="130"/>
        <end position="149"/>
    </location>
</feature>
<evidence type="ECO:0000259" key="9">
    <source>
        <dbReference type="PROSITE" id="PS50929"/>
    </source>
</evidence>
<feature type="domain" description="ABC transmembrane type-1" evidence="9">
    <location>
        <begin position="20"/>
        <end position="302"/>
    </location>
</feature>
<keyword evidence="11" id="KW-1185">Reference proteome</keyword>
<dbReference type="Gene3D" id="3.40.50.300">
    <property type="entry name" value="P-loop containing nucleotide triphosphate hydrolases"/>
    <property type="match status" value="1"/>
</dbReference>
<keyword evidence="3" id="KW-0547">Nucleotide-binding</keyword>
<dbReference type="PROSITE" id="PS00211">
    <property type="entry name" value="ABC_TRANSPORTER_1"/>
    <property type="match status" value="1"/>
</dbReference>
<feature type="transmembrane region" description="Helical" evidence="7">
    <location>
        <begin position="155"/>
        <end position="175"/>
    </location>
</feature>
<name>A0ABX7L7P1_9BACL</name>
<keyword evidence="4 10" id="KW-0067">ATP-binding</keyword>
<dbReference type="PROSITE" id="PS50893">
    <property type="entry name" value="ABC_TRANSPORTER_2"/>
    <property type="match status" value="1"/>
</dbReference>
<proteinExistence type="predicted"/>
<dbReference type="InterPro" id="IPR011527">
    <property type="entry name" value="ABC1_TM_dom"/>
</dbReference>
<dbReference type="Pfam" id="PF00005">
    <property type="entry name" value="ABC_tran"/>
    <property type="match status" value="1"/>
</dbReference>
<dbReference type="InterPro" id="IPR039421">
    <property type="entry name" value="Type_1_exporter"/>
</dbReference>
<dbReference type="Gene3D" id="1.20.1560.10">
    <property type="entry name" value="ABC transporter type 1, transmembrane domain"/>
    <property type="match status" value="1"/>
</dbReference>
<evidence type="ECO:0000256" key="3">
    <source>
        <dbReference type="ARBA" id="ARBA00022741"/>
    </source>
</evidence>
<sequence length="570" mass="64215">MKIFFKRIIWLTKPYVFSQIAGFCLTLIYTLAVFSSPLVSQYLVDEVIPTESMHKLYFGIFLFTLVCVMQPVFGYFKDIIFLHISESITLGIRNTMFEKVIYAPISFFEQAKKGEIISRILSDGRAASDFITNFFVLIIKNLLLIILVIGGMFYISPVITLIILLMVVCFLFLNWKIGRRFIALSQRSQINSDAICTTVNQMADSVVTIKAFSAEKATINKYNEVIKKTFKDNKSIGYLSTLLNNLSTVVVVLSLGIIYGMGSIGVMRGELTLGEVVALGLYFQLLVQPLYELVGSQTSLRKTIPVFDRIYEYFDMEAETLVNLAFPEVFDGMTIKDISFSYSDGTKALSGVNMQFPSKGLIAFIGQSGSGKSTLVKIILGFYRPEQGEIFLNNSDMLGIGVETLRQNISYVSQDINLFNMSIIENLHCGNELATTDEITDVCKKLGLHEKIISLADSYDTLITERVNLSGGEMQRLAIARALLKRPKIFILDEPTSFLDIDNEIRIKDIIEEISRECLVIVIAHRLTTIADANKIYSFHNGQVQEVVETEKDKLFTEKILNNGMLMEYV</sequence>
<evidence type="ECO:0000313" key="11">
    <source>
        <dbReference type="Proteomes" id="UP000663452"/>
    </source>
</evidence>
<evidence type="ECO:0000256" key="6">
    <source>
        <dbReference type="ARBA" id="ARBA00023136"/>
    </source>
</evidence>
<evidence type="ECO:0000256" key="7">
    <source>
        <dbReference type="SAM" id="Phobius"/>
    </source>
</evidence>
<comment type="subcellular location">
    <subcellularLocation>
        <location evidence="1">Cell membrane</location>
        <topology evidence="1">Multi-pass membrane protein</topology>
    </subcellularLocation>
</comment>
<feature type="transmembrane region" description="Helical" evidence="7">
    <location>
        <begin position="20"/>
        <end position="44"/>
    </location>
</feature>
<dbReference type="PANTHER" id="PTHR43394">
    <property type="entry name" value="ATP-DEPENDENT PERMEASE MDL1, MITOCHONDRIAL"/>
    <property type="match status" value="1"/>
</dbReference>
<dbReference type="CDD" id="cd07346">
    <property type="entry name" value="ABC_6TM_exporters"/>
    <property type="match status" value="1"/>
</dbReference>
<evidence type="ECO:0000259" key="8">
    <source>
        <dbReference type="PROSITE" id="PS50893"/>
    </source>
</evidence>
<dbReference type="SUPFAM" id="SSF90123">
    <property type="entry name" value="ABC transporter transmembrane region"/>
    <property type="match status" value="1"/>
</dbReference>
<evidence type="ECO:0000256" key="5">
    <source>
        <dbReference type="ARBA" id="ARBA00022989"/>
    </source>
</evidence>
<dbReference type="Pfam" id="PF00664">
    <property type="entry name" value="ABC_membrane"/>
    <property type="match status" value="1"/>
</dbReference>
<evidence type="ECO:0000256" key="1">
    <source>
        <dbReference type="ARBA" id="ARBA00004651"/>
    </source>
</evidence>
<gene>
    <name evidence="10" type="ORF">JRJ22_23925</name>
</gene>
<organism evidence="10 11">
    <name type="scientific">Paenibacillus tianjinensis</name>
    <dbReference type="NCBI Taxonomy" id="2810347"/>
    <lineage>
        <taxon>Bacteria</taxon>
        <taxon>Bacillati</taxon>
        <taxon>Bacillota</taxon>
        <taxon>Bacilli</taxon>
        <taxon>Bacillales</taxon>
        <taxon>Paenibacillaceae</taxon>
        <taxon>Paenibacillus</taxon>
    </lineage>
</organism>
<dbReference type="EMBL" id="CP070969">
    <property type="protein sequence ID" value="QSF44232.1"/>
    <property type="molecule type" value="Genomic_DNA"/>
</dbReference>
<keyword evidence="2 7" id="KW-0812">Transmembrane</keyword>
<dbReference type="InterPro" id="IPR027417">
    <property type="entry name" value="P-loop_NTPase"/>
</dbReference>
<dbReference type="SMART" id="SM00382">
    <property type="entry name" value="AAA"/>
    <property type="match status" value="1"/>
</dbReference>
<dbReference type="InterPro" id="IPR003593">
    <property type="entry name" value="AAA+_ATPase"/>
</dbReference>
<evidence type="ECO:0000256" key="2">
    <source>
        <dbReference type="ARBA" id="ARBA00022692"/>
    </source>
</evidence>
<dbReference type="InterPro" id="IPR017871">
    <property type="entry name" value="ABC_transporter-like_CS"/>
</dbReference>
<dbReference type="PROSITE" id="PS50929">
    <property type="entry name" value="ABC_TM1F"/>
    <property type="match status" value="1"/>
</dbReference>
<accession>A0ABX7L7P1</accession>
<keyword evidence="5 7" id="KW-1133">Transmembrane helix</keyword>
<reference evidence="10 11" key="1">
    <citation type="submission" date="2021-02" db="EMBL/GenBank/DDBJ databases">
        <title>Paenibacillus tianjinensis sp. nov.</title>
        <authorList>
            <person name="Liu H."/>
        </authorList>
    </citation>
    <scope>NUCLEOTIDE SEQUENCE [LARGE SCALE GENOMIC DNA]</scope>
    <source>
        <strain evidence="10 11">TB2019</strain>
    </source>
</reference>
<dbReference type="PANTHER" id="PTHR43394:SF1">
    <property type="entry name" value="ATP-BINDING CASSETTE SUB-FAMILY B MEMBER 10, MITOCHONDRIAL"/>
    <property type="match status" value="1"/>
</dbReference>
<dbReference type="SUPFAM" id="SSF52540">
    <property type="entry name" value="P-loop containing nucleoside triphosphate hydrolases"/>
    <property type="match status" value="1"/>
</dbReference>
<dbReference type="RefSeq" id="WP_206101823.1">
    <property type="nucleotide sequence ID" value="NZ_CP070969.1"/>
</dbReference>
<feature type="transmembrane region" description="Helical" evidence="7">
    <location>
        <begin position="56"/>
        <end position="76"/>
    </location>
</feature>
<evidence type="ECO:0000313" key="10">
    <source>
        <dbReference type="EMBL" id="QSF44232.1"/>
    </source>
</evidence>
<evidence type="ECO:0000256" key="4">
    <source>
        <dbReference type="ARBA" id="ARBA00022840"/>
    </source>
</evidence>
<dbReference type="InterPro" id="IPR036640">
    <property type="entry name" value="ABC1_TM_sf"/>
</dbReference>
<dbReference type="Proteomes" id="UP000663452">
    <property type="component" value="Chromosome"/>
</dbReference>